<reference evidence="1" key="1">
    <citation type="submission" date="2023-10" db="EMBL/GenBank/DDBJ databases">
        <authorList>
            <person name="Domelevo Entfellner J.-B."/>
        </authorList>
    </citation>
    <scope>NUCLEOTIDE SEQUENCE</scope>
</reference>
<evidence type="ECO:0000313" key="2">
    <source>
        <dbReference type="Proteomes" id="UP001189624"/>
    </source>
</evidence>
<dbReference type="EMBL" id="OY731400">
    <property type="protein sequence ID" value="CAJ1936058.1"/>
    <property type="molecule type" value="Genomic_DNA"/>
</dbReference>
<evidence type="ECO:0000313" key="1">
    <source>
        <dbReference type="EMBL" id="CAJ1936058.1"/>
    </source>
</evidence>
<dbReference type="AlphaFoldDB" id="A0AA86SNX7"/>
<accession>A0AA86SNX7</accession>
<proteinExistence type="predicted"/>
<protein>
    <submittedName>
        <fullName evidence="1">Uncharacterized protein</fullName>
    </submittedName>
</protein>
<dbReference type="Gramene" id="rna-AYBTSS11_LOCUS7267">
    <property type="protein sequence ID" value="CAJ1936058.1"/>
    <property type="gene ID" value="gene-AYBTSS11_LOCUS7267"/>
</dbReference>
<name>A0AA86SNX7_9FABA</name>
<sequence>MVNTRMESRLDALERMFTEVVHDKDKLENGHVEHLQRLENMISGVMVVVEKMSSASTSGKNKNDHNVEGTNAVSTKVEKVLASYIEVFKN</sequence>
<gene>
    <name evidence="1" type="ORF">AYBTSS11_LOCUS7267</name>
</gene>
<dbReference type="Proteomes" id="UP001189624">
    <property type="component" value="Chromosome 3"/>
</dbReference>
<organism evidence="1 2">
    <name type="scientific">Sphenostylis stenocarpa</name>
    <dbReference type="NCBI Taxonomy" id="92480"/>
    <lineage>
        <taxon>Eukaryota</taxon>
        <taxon>Viridiplantae</taxon>
        <taxon>Streptophyta</taxon>
        <taxon>Embryophyta</taxon>
        <taxon>Tracheophyta</taxon>
        <taxon>Spermatophyta</taxon>
        <taxon>Magnoliopsida</taxon>
        <taxon>eudicotyledons</taxon>
        <taxon>Gunneridae</taxon>
        <taxon>Pentapetalae</taxon>
        <taxon>rosids</taxon>
        <taxon>fabids</taxon>
        <taxon>Fabales</taxon>
        <taxon>Fabaceae</taxon>
        <taxon>Papilionoideae</taxon>
        <taxon>50 kb inversion clade</taxon>
        <taxon>NPAAA clade</taxon>
        <taxon>indigoferoid/millettioid clade</taxon>
        <taxon>Phaseoleae</taxon>
        <taxon>Sphenostylis</taxon>
    </lineage>
</organism>
<keyword evidence="2" id="KW-1185">Reference proteome</keyword>